<dbReference type="Gene3D" id="3.30.230.30">
    <property type="entry name" value="Impact, N-terminal domain"/>
    <property type="match status" value="1"/>
</dbReference>
<dbReference type="PATRIC" id="fig|1122148.6.peg.729"/>
<dbReference type="NCBIfam" id="TIGR00257">
    <property type="entry name" value="IMPACT_YIGZ"/>
    <property type="match status" value="1"/>
</dbReference>
<dbReference type="STRING" id="53444.AYR59_07045"/>
<dbReference type="InterPro" id="IPR036956">
    <property type="entry name" value="Impact_N_sf"/>
</dbReference>
<dbReference type="InterPro" id="IPR001498">
    <property type="entry name" value="Impact_N"/>
</dbReference>
<dbReference type="GO" id="GO:0006446">
    <property type="term" value="P:regulation of translational initiation"/>
    <property type="evidence" value="ECO:0007669"/>
    <property type="project" value="TreeGrafter"/>
</dbReference>
<dbReference type="InterPro" id="IPR020569">
    <property type="entry name" value="UPF0029_Impact_CS"/>
</dbReference>
<dbReference type="InterPro" id="IPR015796">
    <property type="entry name" value="Impact_YigZ-like"/>
</dbReference>
<dbReference type="Gene3D" id="3.30.70.240">
    <property type="match status" value="1"/>
</dbReference>
<dbReference type="Pfam" id="PF01205">
    <property type="entry name" value="Impact_N"/>
    <property type="match status" value="1"/>
</dbReference>
<dbReference type="SUPFAM" id="SSF54211">
    <property type="entry name" value="Ribosomal protein S5 domain 2-like"/>
    <property type="match status" value="1"/>
</dbReference>
<feature type="domain" description="Impact N-terminal" evidence="2">
    <location>
        <begin position="19"/>
        <end position="124"/>
    </location>
</feature>
<evidence type="ECO:0000259" key="3">
    <source>
        <dbReference type="Pfam" id="PF09186"/>
    </source>
</evidence>
<dbReference type="InterPro" id="IPR020568">
    <property type="entry name" value="Ribosomal_Su5_D2-typ_SF"/>
</dbReference>
<dbReference type="Pfam" id="PF09186">
    <property type="entry name" value="DUF1949"/>
    <property type="match status" value="1"/>
</dbReference>
<dbReference type="InterPro" id="IPR035647">
    <property type="entry name" value="EFG_III/V"/>
</dbReference>
<dbReference type="Proteomes" id="UP000051565">
    <property type="component" value="Unassembled WGS sequence"/>
</dbReference>
<dbReference type="SUPFAM" id="SSF54980">
    <property type="entry name" value="EF-G C-terminal domain-like"/>
    <property type="match status" value="1"/>
</dbReference>
<keyword evidence="5" id="KW-1185">Reference proteome</keyword>
<dbReference type="InterPro" id="IPR023582">
    <property type="entry name" value="Impact"/>
</dbReference>
<accession>A0A0R2JQ97</accession>
<comment type="similarity">
    <text evidence="1">Belongs to the IMPACT family.</text>
</comment>
<name>A0A0R2JQ97_9LACO</name>
<feature type="domain" description="UPF0029" evidence="3">
    <location>
        <begin position="140"/>
        <end position="194"/>
    </location>
</feature>
<dbReference type="PANTHER" id="PTHR16301">
    <property type="entry name" value="IMPACT-RELATED"/>
    <property type="match status" value="1"/>
</dbReference>
<gene>
    <name evidence="4" type="ORF">IV52_GL000707</name>
</gene>
<sequence>MENKFLTIANSCSHEIDIKKSKFIASISRVNSEKEAKEFIQNISLANKKANHNCFAYLSGKHDEIQRESDNGEPSGTAGVPILEVLKKNNLHDTAIVVTRYFGGIKLGAGGLIRAYSNSASQVIEQTGIVEKILQTRIKLTVSYKLNDKLQYFLQKNNFIIYDTQYGKEIEITTAVAANQIESFQTKITNLLAGDVKIKKEHDEYFEIPYRSK</sequence>
<dbReference type="PROSITE" id="PS00910">
    <property type="entry name" value="UPF0029"/>
    <property type="match status" value="1"/>
</dbReference>
<dbReference type="InterPro" id="IPR015269">
    <property type="entry name" value="UPF0029_Impact_C"/>
</dbReference>
<proteinExistence type="inferred from homology"/>
<organism evidence="4 5">
    <name type="scientific">Fructilactobacillus lindneri DSM 20690 = JCM 11027</name>
    <dbReference type="NCBI Taxonomy" id="1122148"/>
    <lineage>
        <taxon>Bacteria</taxon>
        <taxon>Bacillati</taxon>
        <taxon>Bacillota</taxon>
        <taxon>Bacilli</taxon>
        <taxon>Lactobacillales</taxon>
        <taxon>Lactobacillaceae</taxon>
        <taxon>Fructilactobacillus</taxon>
    </lineage>
</organism>
<dbReference type="EMBL" id="JQBT01000032">
    <property type="protein sequence ID" value="KRN79298.1"/>
    <property type="molecule type" value="Genomic_DNA"/>
</dbReference>
<dbReference type="PANTHER" id="PTHR16301:SF20">
    <property type="entry name" value="IMPACT FAMILY MEMBER YIGZ"/>
    <property type="match status" value="1"/>
</dbReference>
<dbReference type="OrthoDB" id="9813771at2"/>
<evidence type="ECO:0000313" key="5">
    <source>
        <dbReference type="Proteomes" id="UP000051565"/>
    </source>
</evidence>
<protein>
    <submittedName>
        <fullName evidence="4">IMPACT family member yvyE</fullName>
    </submittedName>
</protein>
<comment type="caution">
    <text evidence="4">The sequence shown here is derived from an EMBL/GenBank/DDBJ whole genome shotgun (WGS) entry which is preliminary data.</text>
</comment>
<reference evidence="4 5" key="1">
    <citation type="journal article" date="2015" name="Genome Announc.">
        <title>Expanding the biotechnology potential of lactobacilli through comparative genomics of 213 strains and associated genera.</title>
        <authorList>
            <person name="Sun Z."/>
            <person name="Harris H.M."/>
            <person name="McCann A."/>
            <person name="Guo C."/>
            <person name="Argimon S."/>
            <person name="Zhang W."/>
            <person name="Yang X."/>
            <person name="Jeffery I.B."/>
            <person name="Cooney J.C."/>
            <person name="Kagawa T.F."/>
            <person name="Liu W."/>
            <person name="Song Y."/>
            <person name="Salvetti E."/>
            <person name="Wrobel A."/>
            <person name="Rasinkangas P."/>
            <person name="Parkhill J."/>
            <person name="Rea M.C."/>
            <person name="O'Sullivan O."/>
            <person name="Ritari J."/>
            <person name="Douillard F.P."/>
            <person name="Paul Ross R."/>
            <person name="Yang R."/>
            <person name="Briner A.E."/>
            <person name="Felis G.E."/>
            <person name="de Vos W.M."/>
            <person name="Barrangou R."/>
            <person name="Klaenhammer T.R."/>
            <person name="Caufield P.W."/>
            <person name="Cui Y."/>
            <person name="Zhang H."/>
            <person name="O'Toole P.W."/>
        </authorList>
    </citation>
    <scope>NUCLEOTIDE SEQUENCE [LARGE SCALE GENOMIC DNA]</scope>
    <source>
        <strain evidence="4 5">DSM 20690</strain>
    </source>
</reference>
<dbReference type="GeneID" id="61250611"/>
<evidence type="ECO:0000259" key="2">
    <source>
        <dbReference type="Pfam" id="PF01205"/>
    </source>
</evidence>
<evidence type="ECO:0000256" key="1">
    <source>
        <dbReference type="ARBA" id="ARBA00007665"/>
    </source>
</evidence>
<dbReference type="RefSeq" id="WP_054646414.1">
    <property type="nucleotide sequence ID" value="NZ_FUXS01000001.1"/>
</dbReference>
<dbReference type="AlphaFoldDB" id="A0A0R2JQ97"/>
<evidence type="ECO:0000313" key="4">
    <source>
        <dbReference type="EMBL" id="KRN79298.1"/>
    </source>
</evidence>
<dbReference type="GO" id="GO:0005737">
    <property type="term" value="C:cytoplasm"/>
    <property type="evidence" value="ECO:0007669"/>
    <property type="project" value="TreeGrafter"/>
</dbReference>